<dbReference type="Pfam" id="PF24494">
    <property type="entry name" value="DUF7587"/>
    <property type="match status" value="1"/>
</dbReference>
<dbReference type="AlphaFoldDB" id="A0A9P9AAU9"/>
<dbReference type="Proteomes" id="UP000770015">
    <property type="component" value="Unassembled WGS sequence"/>
</dbReference>
<accession>A0A9P9AAU9</accession>
<organism evidence="2 3">
    <name type="scientific">Plectosphaerella plurivora</name>
    <dbReference type="NCBI Taxonomy" id="936078"/>
    <lineage>
        <taxon>Eukaryota</taxon>
        <taxon>Fungi</taxon>
        <taxon>Dikarya</taxon>
        <taxon>Ascomycota</taxon>
        <taxon>Pezizomycotina</taxon>
        <taxon>Sordariomycetes</taxon>
        <taxon>Hypocreomycetidae</taxon>
        <taxon>Glomerellales</taxon>
        <taxon>Plectosphaerellaceae</taxon>
        <taxon>Plectosphaerella</taxon>
    </lineage>
</organism>
<dbReference type="InterPro" id="IPR056009">
    <property type="entry name" value="DUF7587"/>
</dbReference>
<sequence length="535" mass="60646">MGSNDVSKTIGDVDLSGTLDQIAKATSSLTKLQAQLQGMIDKRDNDPVLDDAYIVQVCSDARRLADACRSLESTTESFIFGRLTTIDADKASLPRSRSLISLFDHFKCHIKDIIRESLPTSSTGTRINSSMWKIAEACYHESRDGKLNPPKLLLTGIRDIADSFPPEVLQQAWTDFWARKMMEFPSGPTLFRPHIFGPSARNMTRLFPVNTELPRYLFRAFDHDDASGGGSGAVVSGRWQREGKETLGDILSLKSVDGFRMLRNHLSKSLFKPDWTDNLKSWSSSLIFVIQYAIWRTVRRGVTASEVKICVVDTTKFPPVQFVRDRWLLRAYENVPLTPPTKEDLYIDLRLYNEAYNNGEFLSQGRVDLEGRSSVFSLAELLKAGLGRLYPQFFDIDLLDIGWPNRVKSLRSLWCDRSNSSEAEIGYAISIAQSCFGDGFDRAEIALLLLAFKDREVASRQEIGEDIMPDEPVEVRRYTNWTSRRKDHMVSRGTRDNLQNFFLTSQVGQMGYKSDMTFVDQETPRLMGLYIADDI</sequence>
<proteinExistence type="predicted"/>
<keyword evidence="3" id="KW-1185">Reference proteome</keyword>
<name>A0A9P9AAU9_9PEZI</name>
<dbReference type="OrthoDB" id="4152607at2759"/>
<evidence type="ECO:0000313" key="2">
    <source>
        <dbReference type="EMBL" id="KAH6686963.1"/>
    </source>
</evidence>
<evidence type="ECO:0000259" key="1">
    <source>
        <dbReference type="Pfam" id="PF24494"/>
    </source>
</evidence>
<feature type="domain" description="DUF7587" evidence="1">
    <location>
        <begin position="213"/>
        <end position="333"/>
    </location>
</feature>
<evidence type="ECO:0000313" key="3">
    <source>
        <dbReference type="Proteomes" id="UP000770015"/>
    </source>
</evidence>
<gene>
    <name evidence="2" type="ORF">F5X68DRAFT_261934</name>
</gene>
<comment type="caution">
    <text evidence="2">The sequence shown here is derived from an EMBL/GenBank/DDBJ whole genome shotgun (WGS) entry which is preliminary data.</text>
</comment>
<reference evidence="2" key="1">
    <citation type="journal article" date="2021" name="Nat. Commun.">
        <title>Genetic determinants of endophytism in the Arabidopsis root mycobiome.</title>
        <authorList>
            <person name="Mesny F."/>
            <person name="Miyauchi S."/>
            <person name="Thiergart T."/>
            <person name="Pickel B."/>
            <person name="Atanasova L."/>
            <person name="Karlsson M."/>
            <person name="Huettel B."/>
            <person name="Barry K.W."/>
            <person name="Haridas S."/>
            <person name="Chen C."/>
            <person name="Bauer D."/>
            <person name="Andreopoulos W."/>
            <person name="Pangilinan J."/>
            <person name="LaButti K."/>
            <person name="Riley R."/>
            <person name="Lipzen A."/>
            <person name="Clum A."/>
            <person name="Drula E."/>
            <person name="Henrissat B."/>
            <person name="Kohler A."/>
            <person name="Grigoriev I.V."/>
            <person name="Martin F.M."/>
            <person name="Hacquard S."/>
        </authorList>
    </citation>
    <scope>NUCLEOTIDE SEQUENCE</scope>
    <source>
        <strain evidence="2">MPI-SDFR-AT-0117</strain>
    </source>
</reference>
<dbReference type="EMBL" id="JAGSXJ010000012">
    <property type="protein sequence ID" value="KAH6686963.1"/>
    <property type="molecule type" value="Genomic_DNA"/>
</dbReference>
<protein>
    <recommendedName>
        <fullName evidence="1">DUF7587 domain-containing protein</fullName>
    </recommendedName>
</protein>